<dbReference type="Proteomes" id="UP000298493">
    <property type="component" value="Unassembled WGS sequence"/>
</dbReference>
<dbReference type="PROSITE" id="PS50076">
    <property type="entry name" value="DNAJ_2"/>
    <property type="match status" value="1"/>
</dbReference>
<dbReference type="PROSITE" id="PS00636">
    <property type="entry name" value="DNAJ_1"/>
    <property type="match status" value="1"/>
</dbReference>
<evidence type="ECO:0000313" key="6">
    <source>
        <dbReference type="Proteomes" id="UP000298493"/>
    </source>
</evidence>
<dbReference type="GO" id="GO:0005829">
    <property type="term" value="C:cytosol"/>
    <property type="evidence" value="ECO:0007669"/>
    <property type="project" value="UniProtKB-ARBA"/>
</dbReference>
<keyword evidence="2" id="KW-0175">Coiled coil</keyword>
<dbReference type="CDD" id="cd06257">
    <property type="entry name" value="DnaJ"/>
    <property type="match status" value="1"/>
</dbReference>
<feature type="region of interest" description="Disordered" evidence="3">
    <location>
        <begin position="489"/>
        <end position="528"/>
    </location>
</feature>
<proteinExistence type="predicted"/>
<name>A0A4Z1P2B4_9PEZI</name>
<organism evidence="5 6">
    <name type="scientific">Venturia nashicola</name>
    <dbReference type="NCBI Taxonomy" id="86259"/>
    <lineage>
        <taxon>Eukaryota</taxon>
        <taxon>Fungi</taxon>
        <taxon>Dikarya</taxon>
        <taxon>Ascomycota</taxon>
        <taxon>Pezizomycotina</taxon>
        <taxon>Dothideomycetes</taxon>
        <taxon>Pleosporomycetidae</taxon>
        <taxon>Venturiales</taxon>
        <taxon>Venturiaceae</taxon>
        <taxon>Venturia</taxon>
    </lineage>
</organism>
<dbReference type="AlphaFoldDB" id="A0A4Z1P2B4"/>
<dbReference type="Pfam" id="PF14308">
    <property type="entry name" value="DnaJ-X"/>
    <property type="match status" value="1"/>
</dbReference>
<dbReference type="Gene3D" id="1.10.287.110">
    <property type="entry name" value="DnaJ domain"/>
    <property type="match status" value="1"/>
</dbReference>
<dbReference type="PANTHER" id="PTHR45006:SF1">
    <property type="entry name" value="DNAJ-LIKE PROTEIN 1"/>
    <property type="match status" value="1"/>
</dbReference>
<accession>A0A4Z1P2B4</accession>
<feature type="compositionally biased region" description="Low complexity" evidence="3">
    <location>
        <begin position="150"/>
        <end position="218"/>
    </location>
</feature>
<dbReference type="PANTHER" id="PTHR45006">
    <property type="entry name" value="DNAJ-LIKE PROTEIN 1"/>
    <property type="match status" value="1"/>
</dbReference>
<dbReference type="SUPFAM" id="SSF46565">
    <property type="entry name" value="Chaperone J-domain"/>
    <property type="match status" value="1"/>
</dbReference>
<evidence type="ECO:0000256" key="1">
    <source>
        <dbReference type="ARBA" id="ARBA00023186"/>
    </source>
</evidence>
<dbReference type="PRINTS" id="PR00625">
    <property type="entry name" value="JDOMAIN"/>
</dbReference>
<dbReference type="InterPro" id="IPR001623">
    <property type="entry name" value="DnaJ_domain"/>
</dbReference>
<dbReference type="InterPro" id="IPR018253">
    <property type="entry name" value="DnaJ_domain_CS"/>
</dbReference>
<reference evidence="5 6" key="1">
    <citation type="submission" date="2019-04" db="EMBL/GenBank/DDBJ databases">
        <title>High contiguity whole genome sequence and gene annotation resource for two Venturia nashicola isolates.</title>
        <authorList>
            <person name="Prokchorchik M."/>
            <person name="Won K."/>
            <person name="Lee Y."/>
            <person name="Choi E.D."/>
            <person name="Segonzac C."/>
            <person name="Sohn K.H."/>
        </authorList>
    </citation>
    <scope>NUCLEOTIDE SEQUENCE [LARGE SCALE GENOMIC DNA]</scope>
    <source>
        <strain evidence="5 6">PRI2</strain>
    </source>
</reference>
<keyword evidence="1" id="KW-0143">Chaperone</keyword>
<dbReference type="GO" id="GO:0016558">
    <property type="term" value="P:protein import into peroxisome matrix"/>
    <property type="evidence" value="ECO:0007669"/>
    <property type="project" value="TreeGrafter"/>
</dbReference>
<evidence type="ECO:0000256" key="2">
    <source>
        <dbReference type="SAM" id="Coils"/>
    </source>
</evidence>
<dbReference type="InterPro" id="IPR036869">
    <property type="entry name" value="J_dom_sf"/>
</dbReference>
<dbReference type="Pfam" id="PF00226">
    <property type="entry name" value="DnaJ"/>
    <property type="match status" value="1"/>
</dbReference>
<dbReference type="SMART" id="SM00271">
    <property type="entry name" value="DnaJ"/>
    <property type="match status" value="1"/>
</dbReference>
<evidence type="ECO:0000313" key="5">
    <source>
        <dbReference type="EMBL" id="TID22817.1"/>
    </source>
</evidence>
<comment type="caution">
    <text evidence="5">The sequence shown here is derived from an EMBL/GenBank/DDBJ whole genome shotgun (WGS) entry which is preliminary data.</text>
</comment>
<feature type="domain" description="J" evidence="4">
    <location>
        <begin position="6"/>
        <end position="71"/>
    </location>
</feature>
<sequence length="542" mass="59374">MVVDTSYYDALQVSPTATELEIKKAYRKQAIRLHPDKNPGDETAHAKFQEIGEAYQVLSDKGLRSSYDKYGKEKAQPQSGFEDPAEFFTMIFGGEAFVDWIGEIALMKDLTKTMDISMKDAEEAQAAEDEAAAAAAGVTSEAAGTSGPSGTQAPAGTQETGTTGTHTSSIPTSATGSSTPASAAAAGFTAPPPTAQSAAPPVASTSAPASGTSTPSASQGLPTRLAIDNAAHRTEEEARMDAANMTEEEKLLRAKEKKKGLTKEQREELAAFELERKKAREERVSTLSSKLINYISVWTETDKGKDVTKAFKDKTVLEIENLKMESFGLEIMHAIGNTYLSKGTSFLKSHKSFLGLGGFWSRLKDKGAIAKETWGTISTAIDAQMTMEEMAKAEERGGEDWTDEKRAEYEKRVTGKILAAAWRGSKYEIQGVLREVCDKLLNDKAVKTEKRIERAQALIIIGELFQKAERDPDEEGDFMAFEQLMAEAQLKKDKKEEAKPHDKKKEKSHLFHGKKPAEDKSDEAGYKFDTSFKDEGWSREKQ</sequence>
<dbReference type="InterPro" id="IPR052814">
    <property type="entry name" value="Peroxisomal_DnaJ"/>
</dbReference>
<dbReference type="STRING" id="86259.A0A4Z1P2B4"/>
<evidence type="ECO:0000259" key="4">
    <source>
        <dbReference type="PROSITE" id="PS50076"/>
    </source>
</evidence>
<gene>
    <name evidence="5" type="ORF">E6O75_ATG01991</name>
</gene>
<dbReference type="EMBL" id="SNSC02000007">
    <property type="protein sequence ID" value="TID22817.1"/>
    <property type="molecule type" value="Genomic_DNA"/>
</dbReference>
<feature type="coiled-coil region" evidence="2">
    <location>
        <begin position="244"/>
        <end position="282"/>
    </location>
</feature>
<dbReference type="InterPro" id="IPR026894">
    <property type="entry name" value="DnaJ_X"/>
</dbReference>
<feature type="region of interest" description="Disordered" evidence="3">
    <location>
        <begin position="122"/>
        <end position="223"/>
    </location>
</feature>
<evidence type="ECO:0000256" key="3">
    <source>
        <dbReference type="SAM" id="MobiDB-lite"/>
    </source>
</evidence>
<dbReference type="FunFam" id="1.10.287.110:FF:000028">
    <property type="entry name" value="DnaJ domain protein"/>
    <property type="match status" value="1"/>
</dbReference>
<keyword evidence="6" id="KW-1185">Reference proteome</keyword>
<feature type="compositionally biased region" description="Low complexity" evidence="3">
    <location>
        <begin position="132"/>
        <end position="143"/>
    </location>
</feature>
<protein>
    <submittedName>
        <fullName evidence="5">DnaJ-domain-containing protein</fullName>
    </submittedName>
</protein>